<keyword evidence="10" id="KW-1185">Reference proteome</keyword>
<dbReference type="HOGENOM" id="CLU_057295_0_2_11"/>
<feature type="transmembrane region" description="Helical" evidence="7">
    <location>
        <begin position="76"/>
        <end position="94"/>
    </location>
</feature>
<dbReference type="GO" id="GO:0005886">
    <property type="term" value="C:plasma membrane"/>
    <property type="evidence" value="ECO:0007669"/>
    <property type="project" value="UniProtKB-SubCell"/>
</dbReference>
<reference evidence="9 10" key="1">
    <citation type="journal article" date="2008" name="J. Bacteriol.">
        <title>Complete genome sequence of the soil actinomycete Kocuria rhizophila.</title>
        <authorList>
            <person name="Takarada H."/>
            <person name="Sekine M."/>
            <person name="Kosugi H."/>
            <person name="Matsuo Y."/>
            <person name="Fujisawa T."/>
            <person name="Omata S."/>
            <person name="Kishi E."/>
            <person name="Shimizu A."/>
            <person name="Tsukatani N."/>
            <person name="Tanikawa S."/>
            <person name="Fujita N."/>
            <person name="Harayama S."/>
        </authorList>
    </citation>
    <scope>NUCLEOTIDE SEQUENCE [LARGE SCALE GENOMIC DNA]</scope>
    <source>
        <strain evidence="10">ATCC 9341 / DSM 348 / NBRC 103217 / DC2201</strain>
    </source>
</reference>
<protein>
    <submittedName>
        <fullName evidence="9">Hypothetical membrane protein</fullName>
    </submittedName>
</protein>
<evidence type="ECO:0000256" key="6">
    <source>
        <dbReference type="ARBA" id="ARBA00023136"/>
    </source>
</evidence>
<organism evidence="9 10">
    <name type="scientific">Kocuria rhizophila (strain ATCC 9341 / DSM 348 / NBRC 103217 / DC2201)</name>
    <dbReference type="NCBI Taxonomy" id="378753"/>
    <lineage>
        <taxon>Bacteria</taxon>
        <taxon>Bacillati</taxon>
        <taxon>Actinomycetota</taxon>
        <taxon>Actinomycetes</taxon>
        <taxon>Micrococcales</taxon>
        <taxon>Micrococcaceae</taxon>
        <taxon>Kocuria</taxon>
    </lineage>
</organism>
<proteinExistence type="inferred from homology"/>
<evidence type="ECO:0000313" key="10">
    <source>
        <dbReference type="Proteomes" id="UP000008838"/>
    </source>
</evidence>
<dbReference type="Pfam" id="PF00892">
    <property type="entry name" value="EamA"/>
    <property type="match status" value="1"/>
</dbReference>
<dbReference type="AlphaFoldDB" id="B2GKB5"/>
<keyword evidence="5 7" id="KW-1133">Transmembrane helix</keyword>
<dbReference type="PANTHER" id="PTHR42920:SF5">
    <property type="entry name" value="EAMA DOMAIN-CONTAINING PROTEIN"/>
    <property type="match status" value="1"/>
</dbReference>
<evidence type="ECO:0000256" key="4">
    <source>
        <dbReference type="ARBA" id="ARBA00022692"/>
    </source>
</evidence>
<evidence type="ECO:0000256" key="7">
    <source>
        <dbReference type="SAM" id="Phobius"/>
    </source>
</evidence>
<feature type="transmembrane region" description="Helical" evidence="7">
    <location>
        <begin position="243"/>
        <end position="263"/>
    </location>
</feature>
<dbReference type="Proteomes" id="UP000008838">
    <property type="component" value="Chromosome"/>
</dbReference>
<feature type="transmembrane region" description="Helical" evidence="7">
    <location>
        <begin position="269"/>
        <end position="286"/>
    </location>
</feature>
<evidence type="ECO:0000256" key="5">
    <source>
        <dbReference type="ARBA" id="ARBA00022989"/>
    </source>
</evidence>
<feature type="transmembrane region" description="Helical" evidence="7">
    <location>
        <begin position="100"/>
        <end position="120"/>
    </location>
</feature>
<accession>B2GKB5</accession>
<gene>
    <name evidence="9" type="ordered locus">KRH_07880</name>
</gene>
<dbReference type="InterPro" id="IPR000620">
    <property type="entry name" value="EamA_dom"/>
</dbReference>
<feature type="transmembrane region" description="Helical" evidence="7">
    <location>
        <begin position="212"/>
        <end position="231"/>
    </location>
</feature>
<sequence length="305" mass="30463">MSGPPDSSAGGDSATTQGVVLVLAAALVTQTGAAVAVSLFDEVGALGAVFLRLALAAVVLSVVVRPRWSALTRADLPVVLGFGTALGAMNMLIYQAIARLPLGVAVTIELLGPLVLSVVLSRRVSGALWAALAFAGVLLLSGVGPGTGAPDLSGVLFALAAAGMWVLYILMSRQAGRSFAGVQGLAMAMVVGAVLAAPFGIVSGGAALLQPWVLLVGLAVAVMSSALPYALELAALRRLAAETFSILVSTAPAVAALVGWLLLGQALGPLELCGMGLVILASVAAVRSGPRPGRRTPEDLLPPAP</sequence>
<dbReference type="KEGG" id="krh:KRH_07880"/>
<dbReference type="eggNOG" id="COG5006">
    <property type="taxonomic scope" value="Bacteria"/>
</dbReference>
<dbReference type="PANTHER" id="PTHR42920">
    <property type="entry name" value="OS03G0707200 PROTEIN-RELATED"/>
    <property type="match status" value="1"/>
</dbReference>
<keyword evidence="3" id="KW-1003">Cell membrane</keyword>
<comment type="subcellular location">
    <subcellularLocation>
        <location evidence="1">Cell membrane</location>
        <topology evidence="1">Multi-pass membrane protein</topology>
    </subcellularLocation>
</comment>
<keyword evidence="6 7" id="KW-0472">Membrane</keyword>
<dbReference type="RefSeq" id="WP_012397856.1">
    <property type="nucleotide sequence ID" value="NC_010617.1"/>
</dbReference>
<evidence type="ECO:0000256" key="1">
    <source>
        <dbReference type="ARBA" id="ARBA00004651"/>
    </source>
</evidence>
<dbReference type="STRING" id="378753.KRH_07880"/>
<feature type="transmembrane region" description="Helical" evidence="7">
    <location>
        <begin position="46"/>
        <end position="64"/>
    </location>
</feature>
<feature type="transmembrane region" description="Helical" evidence="7">
    <location>
        <begin position="152"/>
        <end position="170"/>
    </location>
</feature>
<name>B2GKB5_KOCRD</name>
<evidence type="ECO:0000259" key="8">
    <source>
        <dbReference type="Pfam" id="PF00892"/>
    </source>
</evidence>
<dbReference type="EMBL" id="AP009152">
    <property type="protein sequence ID" value="BAG29135.1"/>
    <property type="molecule type" value="Genomic_DNA"/>
</dbReference>
<evidence type="ECO:0000313" key="9">
    <source>
        <dbReference type="EMBL" id="BAG29135.1"/>
    </source>
</evidence>
<evidence type="ECO:0000256" key="3">
    <source>
        <dbReference type="ARBA" id="ARBA00022475"/>
    </source>
</evidence>
<dbReference type="InterPro" id="IPR051258">
    <property type="entry name" value="Diverse_Substrate_Transporter"/>
</dbReference>
<comment type="similarity">
    <text evidence="2">Belongs to the EamA transporter family.</text>
</comment>
<dbReference type="SUPFAM" id="SSF103481">
    <property type="entry name" value="Multidrug resistance efflux transporter EmrE"/>
    <property type="match status" value="2"/>
</dbReference>
<dbReference type="InterPro" id="IPR037185">
    <property type="entry name" value="EmrE-like"/>
</dbReference>
<feature type="transmembrane region" description="Helical" evidence="7">
    <location>
        <begin position="127"/>
        <end position="146"/>
    </location>
</feature>
<evidence type="ECO:0000256" key="2">
    <source>
        <dbReference type="ARBA" id="ARBA00007362"/>
    </source>
</evidence>
<keyword evidence="4 7" id="KW-0812">Transmembrane</keyword>
<feature type="transmembrane region" description="Helical" evidence="7">
    <location>
        <begin position="182"/>
        <end position="206"/>
    </location>
</feature>
<feature type="domain" description="EamA" evidence="8">
    <location>
        <begin position="153"/>
        <end position="283"/>
    </location>
</feature>